<evidence type="ECO:0000313" key="1">
    <source>
        <dbReference type="EMBL" id="SEW49506.1"/>
    </source>
</evidence>
<proteinExistence type="predicted"/>
<evidence type="ECO:0000313" key="2">
    <source>
        <dbReference type="Proteomes" id="UP000199469"/>
    </source>
</evidence>
<organism evidence="1 2">
    <name type="scientific">Chryseobacterium wanjuense</name>
    <dbReference type="NCBI Taxonomy" id="356305"/>
    <lineage>
        <taxon>Bacteria</taxon>
        <taxon>Pseudomonadati</taxon>
        <taxon>Bacteroidota</taxon>
        <taxon>Flavobacteriia</taxon>
        <taxon>Flavobacteriales</taxon>
        <taxon>Weeksellaceae</taxon>
        <taxon>Chryseobacterium group</taxon>
        <taxon>Chryseobacterium</taxon>
    </lineage>
</organism>
<sequence>MKLKALNYHSKRTLSILLLFLFLNLFSQKITIENKSNTTIEIKYKTNRVKLKEGEKKIISEKEINELSIEYNSEKNLIIKYIPILLNSDETLSLTIDNYDKTIEFKGDKVALHNLVVNQQHYILYENIGKYQDILYKKRSPKELMNFSEFVLSDYLNKIKTLNTSSLGMEDKIYKRIEKYVINDWIVSLYLVFTGSKTLDLQSRELVLYYFNKYVKKDVENYSCQYKLQYNIIIELAKYVDQLNIALPKYTIVENTGDNVINQYLPPSCQRFYFSEKYKYFKNINSSEKEYYNNVLKEKFNN</sequence>
<dbReference type="OrthoDB" id="1242507at2"/>
<keyword evidence="2" id="KW-1185">Reference proteome</keyword>
<gene>
    <name evidence="1" type="ORF">SAMN05421841_4205</name>
</gene>
<dbReference type="EMBL" id="FOIU01000006">
    <property type="protein sequence ID" value="SEW49506.1"/>
    <property type="molecule type" value="Genomic_DNA"/>
</dbReference>
<dbReference type="STRING" id="356305.SAMN05421841_4205"/>
<accession>A0A1I0S4G2</accession>
<reference evidence="2" key="1">
    <citation type="submission" date="2016-10" db="EMBL/GenBank/DDBJ databases">
        <authorList>
            <person name="Varghese N."/>
            <person name="Submissions S."/>
        </authorList>
    </citation>
    <scope>NUCLEOTIDE SEQUENCE [LARGE SCALE GENOMIC DNA]</scope>
    <source>
        <strain evidence="2">DSM 17724</strain>
    </source>
</reference>
<dbReference type="Proteomes" id="UP000199469">
    <property type="component" value="Unassembled WGS sequence"/>
</dbReference>
<dbReference type="RefSeq" id="WP_089796187.1">
    <property type="nucleotide sequence ID" value="NZ_FOIU01000006.1"/>
</dbReference>
<dbReference type="AlphaFoldDB" id="A0A1I0S4G2"/>
<name>A0A1I0S4G2_9FLAO</name>
<protein>
    <submittedName>
        <fullName evidence="1">Uncharacterized protein</fullName>
    </submittedName>
</protein>